<dbReference type="PANTHER" id="PTHR42879:SF2">
    <property type="entry name" value="3-OXOACYL-[ACYL-CARRIER-PROTEIN] REDUCTASE FABG"/>
    <property type="match status" value="1"/>
</dbReference>
<keyword evidence="4" id="KW-1185">Reference proteome</keyword>
<dbReference type="SUPFAM" id="SSF51735">
    <property type="entry name" value="NAD(P)-binding Rossmann-fold domains"/>
    <property type="match status" value="1"/>
</dbReference>
<dbReference type="Proteomes" id="UP000199138">
    <property type="component" value="Unassembled WGS sequence"/>
</dbReference>
<evidence type="ECO:0000313" key="3">
    <source>
        <dbReference type="EMBL" id="SFU72224.1"/>
    </source>
</evidence>
<organism evidence="3 4">
    <name type="scientific">Pustulibacterium marinum</name>
    <dbReference type="NCBI Taxonomy" id="1224947"/>
    <lineage>
        <taxon>Bacteria</taxon>
        <taxon>Pseudomonadati</taxon>
        <taxon>Bacteroidota</taxon>
        <taxon>Flavobacteriia</taxon>
        <taxon>Flavobacteriales</taxon>
        <taxon>Flavobacteriaceae</taxon>
        <taxon>Pustulibacterium</taxon>
    </lineage>
</organism>
<dbReference type="PRINTS" id="PR00080">
    <property type="entry name" value="SDRFAMILY"/>
</dbReference>
<dbReference type="InterPro" id="IPR020904">
    <property type="entry name" value="Sc_DH/Rdtase_CS"/>
</dbReference>
<dbReference type="AlphaFoldDB" id="A0A1I7IH28"/>
<dbReference type="EMBL" id="FPBK01000016">
    <property type="protein sequence ID" value="SFU72224.1"/>
    <property type="molecule type" value="Genomic_DNA"/>
</dbReference>
<dbReference type="Gene3D" id="3.40.50.720">
    <property type="entry name" value="NAD(P)-binding Rossmann-like Domain"/>
    <property type="match status" value="1"/>
</dbReference>
<dbReference type="RefSeq" id="WP_093026220.1">
    <property type="nucleotide sequence ID" value="NZ_FPBK01000016.1"/>
</dbReference>
<keyword evidence="2" id="KW-0560">Oxidoreductase</keyword>
<name>A0A1I7IH28_9FLAO</name>
<evidence type="ECO:0000256" key="2">
    <source>
        <dbReference type="ARBA" id="ARBA00023002"/>
    </source>
</evidence>
<sequence length="267" mass="28952">MEKSLKNQVAIVTGGSSGIGKGVAIYLGKAGAKVAVNYHSDEEGANDTVNQIKEAGGEAFAIQADVADEASVEHMFDKVFETYENLDILVSNAGLQKDAAFENMELKDWNLVLNTILTGAFLCSQKAVKYFMKRGVVDDVSKAAGKIVFMSSVHQEIPWAGHINYATAKGGLTEFMRTLSQEIAHKKIRVNSVAPGAIATPINEDVWKDDEKRKELLKLIPYGRIGEPEDIAETVLWLVSDKSDYVNGTTIFVDGGMSLYPGFIGNG</sequence>
<gene>
    <name evidence="3" type="ORF">SAMN05216480_11640</name>
</gene>
<proteinExistence type="inferred from homology"/>
<dbReference type="PRINTS" id="PR00081">
    <property type="entry name" value="GDHRDH"/>
</dbReference>
<dbReference type="InterPro" id="IPR050259">
    <property type="entry name" value="SDR"/>
</dbReference>
<evidence type="ECO:0000256" key="1">
    <source>
        <dbReference type="ARBA" id="ARBA00006484"/>
    </source>
</evidence>
<dbReference type="GO" id="GO:0016491">
    <property type="term" value="F:oxidoreductase activity"/>
    <property type="evidence" value="ECO:0007669"/>
    <property type="project" value="UniProtKB-KW"/>
</dbReference>
<dbReference type="GO" id="GO:0032787">
    <property type="term" value="P:monocarboxylic acid metabolic process"/>
    <property type="evidence" value="ECO:0007669"/>
    <property type="project" value="UniProtKB-ARBA"/>
</dbReference>
<comment type="similarity">
    <text evidence="1">Belongs to the short-chain dehydrogenases/reductases (SDR) family.</text>
</comment>
<dbReference type="Pfam" id="PF13561">
    <property type="entry name" value="adh_short_C2"/>
    <property type="match status" value="1"/>
</dbReference>
<protein>
    <submittedName>
        <fullName evidence="3">Glucose 1-dehydrogenase</fullName>
    </submittedName>
</protein>
<dbReference type="NCBIfam" id="NF009466">
    <property type="entry name" value="PRK12826.1-2"/>
    <property type="match status" value="1"/>
</dbReference>
<dbReference type="InterPro" id="IPR036291">
    <property type="entry name" value="NAD(P)-bd_dom_sf"/>
</dbReference>
<dbReference type="FunFam" id="3.40.50.720:FF:000173">
    <property type="entry name" value="3-oxoacyl-[acyl-carrier protein] reductase"/>
    <property type="match status" value="1"/>
</dbReference>
<dbReference type="CDD" id="cd05358">
    <property type="entry name" value="GlcDH_SDR_c"/>
    <property type="match status" value="1"/>
</dbReference>
<dbReference type="PROSITE" id="PS00061">
    <property type="entry name" value="ADH_SHORT"/>
    <property type="match status" value="1"/>
</dbReference>
<evidence type="ECO:0000313" key="4">
    <source>
        <dbReference type="Proteomes" id="UP000199138"/>
    </source>
</evidence>
<dbReference type="OrthoDB" id="9788235at2"/>
<reference evidence="3 4" key="1">
    <citation type="submission" date="2016-10" db="EMBL/GenBank/DDBJ databases">
        <authorList>
            <person name="de Groot N.N."/>
        </authorList>
    </citation>
    <scope>NUCLEOTIDE SEQUENCE [LARGE SCALE GENOMIC DNA]</scope>
    <source>
        <strain evidence="3 4">CGMCC 1.12333</strain>
    </source>
</reference>
<dbReference type="STRING" id="1224947.SAMN05216480_11640"/>
<dbReference type="PANTHER" id="PTHR42879">
    <property type="entry name" value="3-OXOACYL-(ACYL-CARRIER-PROTEIN) REDUCTASE"/>
    <property type="match status" value="1"/>
</dbReference>
<accession>A0A1I7IH28</accession>
<dbReference type="InterPro" id="IPR002347">
    <property type="entry name" value="SDR_fam"/>
</dbReference>